<dbReference type="OrthoDB" id="4134957at2759"/>
<dbReference type="EMBL" id="KQ964252">
    <property type="protein sequence ID" value="KXJ90415.1"/>
    <property type="molecule type" value="Genomic_DNA"/>
</dbReference>
<keyword evidence="2" id="KW-1185">Reference proteome</keyword>
<evidence type="ECO:0008006" key="3">
    <source>
        <dbReference type="Google" id="ProtNLM"/>
    </source>
</evidence>
<evidence type="ECO:0000313" key="2">
    <source>
        <dbReference type="Proteomes" id="UP000070501"/>
    </source>
</evidence>
<evidence type="ECO:0000313" key="1">
    <source>
        <dbReference type="EMBL" id="KXJ90415.1"/>
    </source>
</evidence>
<gene>
    <name evidence="1" type="ORF">Micbo1qcDRAFT_176221</name>
</gene>
<reference evidence="2" key="1">
    <citation type="submission" date="2016-02" db="EMBL/GenBank/DDBJ databases">
        <title>Draft genome sequence of Microdochium bolleyi, a fungal endophyte of beachgrass.</title>
        <authorList>
            <consortium name="DOE Joint Genome Institute"/>
            <person name="David A.S."/>
            <person name="May G."/>
            <person name="Haridas S."/>
            <person name="Lim J."/>
            <person name="Wang M."/>
            <person name="Labutti K."/>
            <person name="Lipzen A."/>
            <person name="Barry K."/>
            <person name="Grigoriev I.V."/>
        </authorList>
    </citation>
    <scope>NUCLEOTIDE SEQUENCE [LARGE SCALE GENOMIC DNA]</scope>
    <source>
        <strain evidence="2">J235TASD1</strain>
    </source>
</reference>
<protein>
    <recommendedName>
        <fullName evidence="3">F-box domain-containing protein</fullName>
    </recommendedName>
</protein>
<dbReference type="InParanoid" id="A0A136IZL3"/>
<dbReference type="Proteomes" id="UP000070501">
    <property type="component" value="Unassembled WGS sequence"/>
</dbReference>
<name>A0A136IZL3_9PEZI</name>
<accession>A0A136IZL3</accession>
<sequence>MTTSLEGKVDIAHRTPVHNFGGHVVPPTTIRNNTSPHSATPHLPDELLLQVLEHLIPQPGPSHWLVAGDPTTAATLACLCRVSRTLRAFAERRLDCVIRIPSPGLLATLCSRPELCEHVRRIEFFECSLPAAPAARLYRDHVKVIITDKCQDRGLDCLIQEMLDAEKVHLSLPYDNLLKYMEETLLLTLILLLTPLVSLHANVDIELGDYYGRLDIGNPNVSSLLRVPRLDIGRDHYVEDDELTRVEPASQHKEGDNDALFYVWSSDDLRPGSRAALTHLELSNSGYGNAQRSHGNRLRRFELGLDSQGSSQDDDYDDGIIDTLRRGRLGEQLEQLRLALLDAYLDRPGPARICAAPCPAGYAGSGPLLRSAGTATFTPTCSRGC</sequence>
<proteinExistence type="predicted"/>
<organism evidence="1 2">
    <name type="scientific">Microdochium bolleyi</name>
    <dbReference type="NCBI Taxonomy" id="196109"/>
    <lineage>
        <taxon>Eukaryota</taxon>
        <taxon>Fungi</taxon>
        <taxon>Dikarya</taxon>
        <taxon>Ascomycota</taxon>
        <taxon>Pezizomycotina</taxon>
        <taxon>Sordariomycetes</taxon>
        <taxon>Xylariomycetidae</taxon>
        <taxon>Xylariales</taxon>
        <taxon>Microdochiaceae</taxon>
        <taxon>Microdochium</taxon>
    </lineage>
</organism>
<dbReference type="AlphaFoldDB" id="A0A136IZL3"/>